<name>A0A6H1ZNZ1_9ZZZZ</name>
<dbReference type="AlphaFoldDB" id="A0A6H1ZNZ1"/>
<accession>A0A6H1ZNZ1</accession>
<evidence type="ECO:0000313" key="1">
    <source>
        <dbReference type="EMBL" id="QJA49284.1"/>
    </source>
</evidence>
<evidence type="ECO:0000313" key="2">
    <source>
        <dbReference type="EMBL" id="QJH98446.1"/>
    </source>
</evidence>
<dbReference type="EMBL" id="MT144128">
    <property type="protein sequence ID" value="QJA49284.1"/>
    <property type="molecule type" value="Genomic_DNA"/>
</dbReference>
<organism evidence="1">
    <name type="scientific">viral metagenome</name>
    <dbReference type="NCBI Taxonomy" id="1070528"/>
    <lineage>
        <taxon>unclassified sequences</taxon>
        <taxon>metagenomes</taxon>
        <taxon>organismal metagenomes</taxon>
    </lineage>
</organism>
<reference evidence="1" key="1">
    <citation type="submission" date="2020-03" db="EMBL/GenBank/DDBJ databases">
        <title>The deep terrestrial virosphere.</title>
        <authorList>
            <person name="Holmfeldt K."/>
            <person name="Nilsson E."/>
            <person name="Simone D."/>
            <person name="Lopez-Fernandez M."/>
            <person name="Wu X."/>
            <person name="de Brujin I."/>
            <person name="Lundin D."/>
            <person name="Andersson A."/>
            <person name="Bertilsson S."/>
            <person name="Dopson M."/>
        </authorList>
    </citation>
    <scope>NUCLEOTIDE SEQUENCE</scope>
    <source>
        <strain evidence="1">TM448A01287</strain>
        <strain evidence="2">TM448B01325</strain>
    </source>
</reference>
<proteinExistence type="predicted"/>
<gene>
    <name evidence="1" type="ORF">TM448A01287_0015</name>
    <name evidence="2" type="ORF">TM448B01325_0005</name>
</gene>
<protein>
    <submittedName>
        <fullName evidence="1">Uncharacterized protein</fullName>
    </submittedName>
</protein>
<dbReference type="EMBL" id="MT144734">
    <property type="protein sequence ID" value="QJH98446.1"/>
    <property type="molecule type" value="Genomic_DNA"/>
</dbReference>
<sequence>MNPSDLARYVGAAPTWLAQGSAFGAVLNPATNALIVDTGGLSAGFYDFWIILTPEAAINLSYFIVAHRNAANTANLHYFYPEGPAGWTFQYKIKGWKVETGERVRIVTVNTWAGQIYAHIWWVRRA</sequence>